<evidence type="ECO:0000256" key="5">
    <source>
        <dbReference type="ARBA" id="ARBA00023136"/>
    </source>
</evidence>
<dbReference type="Pfam" id="PF00001">
    <property type="entry name" value="7tm_1"/>
    <property type="match status" value="1"/>
</dbReference>
<dbReference type="PANTHER" id="PTHR22750">
    <property type="entry name" value="G-PROTEIN COUPLED RECEPTOR"/>
    <property type="match status" value="1"/>
</dbReference>
<evidence type="ECO:0000256" key="6">
    <source>
        <dbReference type="SAM" id="Phobius"/>
    </source>
</evidence>
<feature type="domain" description="G-protein coupled receptors family 1 profile" evidence="7">
    <location>
        <begin position="17"/>
        <end position="256"/>
    </location>
</feature>
<dbReference type="InterPro" id="IPR017452">
    <property type="entry name" value="GPCR_Rhodpsn_7TM"/>
</dbReference>
<accession>A0ABD0LL82</accession>
<name>A0ABD0LL82_9CAEN</name>
<dbReference type="SUPFAM" id="SSF81321">
    <property type="entry name" value="Family A G protein-coupled receptor-like"/>
    <property type="match status" value="1"/>
</dbReference>
<evidence type="ECO:0000313" key="8">
    <source>
        <dbReference type="EMBL" id="KAK7499734.1"/>
    </source>
</evidence>
<feature type="transmembrane region" description="Helical" evidence="6">
    <location>
        <begin position="98"/>
        <end position="119"/>
    </location>
</feature>
<keyword evidence="2" id="KW-1003">Cell membrane</keyword>
<feature type="transmembrane region" description="Helical" evidence="6">
    <location>
        <begin position="238"/>
        <end position="258"/>
    </location>
</feature>
<keyword evidence="9" id="KW-1185">Reference proteome</keyword>
<evidence type="ECO:0000256" key="3">
    <source>
        <dbReference type="ARBA" id="ARBA00022692"/>
    </source>
</evidence>
<feature type="transmembrane region" description="Helical" evidence="6">
    <location>
        <begin position="68"/>
        <end position="86"/>
    </location>
</feature>
<comment type="caution">
    <text evidence="8">The sequence shown here is derived from an EMBL/GenBank/DDBJ whole genome shotgun (WGS) entry which is preliminary data.</text>
</comment>
<dbReference type="GO" id="GO:0005886">
    <property type="term" value="C:plasma membrane"/>
    <property type="evidence" value="ECO:0007669"/>
    <property type="project" value="UniProtKB-SubCell"/>
</dbReference>
<dbReference type="Gene3D" id="1.20.1070.10">
    <property type="entry name" value="Rhodopsin 7-helix transmembrane proteins"/>
    <property type="match status" value="2"/>
</dbReference>
<dbReference type="InterPro" id="IPR000276">
    <property type="entry name" value="GPCR_Rhodpsn"/>
</dbReference>
<evidence type="ECO:0000259" key="7">
    <source>
        <dbReference type="PROSITE" id="PS50262"/>
    </source>
</evidence>
<dbReference type="PRINTS" id="PR00237">
    <property type="entry name" value="GPCRRHODOPSN"/>
</dbReference>
<keyword evidence="4 6" id="KW-1133">Transmembrane helix</keyword>
<protein>
    <recommendedName>
        <fullName evidence="7">G-protein coupled receptors family 1 profile domain-containing protein</fullName>
    </recommendedName>
</protein>
<keyword evidence="5 6" id="KW-0472">Membrane</keyword>
<dbReference type="AlphaFoldDB" id="A0ABD0LL82"/>
<feature type="transmembrane region" description="Helical" evidence="6">
    <location>
        <begin position="147"/>
        <end position="169"/>
    </location>
</feature>
<keyword evidence="3 6" id="KW-0812">Transmembrane</keyword>
<evidence type="ECO:0000256" key="1">
    <source>
        <dbReference type="ARBA" id="ARBA00004651"/>
    </source>
</evidence>
<gene>
    <name evidence="8" type="ORF">BaRGS_00009075</name>
</gene>
<comment type="subcellular location">
    <subcellularLocation>
        <location evidence="1">Cell membrane</location>
        <topology evidence="1">Multi-pass membrane protein</topology>
    </subcellularLocation>
</comment>
<dbReference type="PROSITE" id="PS50262">
    <property type="entry name" value="G_PROTEIN_RECEP_F1_2"/>
    <property type="match status" value="1"/>
</dbReference>
<dbReference type="EMBL" id="JACVVK020000042">
    <property type="protein sequence ID" value="KAK7499734.1"/>
    <property type="molecule type" value="Genomic_DNA"/>
</dbReference>
<dbReference type="Proteomes" id="UP001519460">
    <property type="component" value="Unassembled WGS sequence"/>
</dbReference>
<evidence type="ECO:0000256" key="4">
    <source>
        <dbReference type="ARBA" id="ARBA00022989"/>
    </source>
</evidence>
<evidence type="ECO:0000313" key="9">
    <source>
        <dbReference type="Proteomes" id="UP001519460"/>
    </source>
</evidence>
<evidence type="ECO:0000256" key="2">
    <source>
        <dbReference type="ARBA" id="ARBA00022475"/>
    </source>
</evidence>
<feature type="transmembrane region" description="Helical" evidence="6">
    <location>
        <begin position="199"/>
        <end position="226"/>
    </location>
</feature>
<proteinExistence type="predicted"/>
<feature type="transmembrane region" description="Helical" evidence="6">
    <location>
        <begin position="21"/>
        <end position="48"/>
    </location>
</feature>
<organism evidence="8 9">
    <name type="scientific">Batillaria attramentaria</name>
    <dbReference type="NCBI Taxonomy" id="370345"/>
    <lineage>
        <taxon>Eukaryota</taxon>
        <taxon>Metazoa</taxon>
        <taxon>Spiralia</taxon>
        <taxon>Lophotrochozoa</taxon>
        <taxon>Mollusca</taxon>
        <taxon>Gastropoda</taxon>
        <taxon>Caenogastropoda</taxon>
        <taxon>Sorbeoconcha</taxon>
        <taxon>Cerithioidea</taxon>
        <taxon>Batillariidae</taxon>
        <taxon>Batillaria</taxon>
    </lineage>
</organism>
<reference evidence="8 9" key="1">
    <citation type="journal article" date="2023" name="Sci. Data">
        <title>Genome assembly of the Korean intertidal mud-creeper Batillaria attramentaria.</title>
        <authorList>
            <person name="Patra A.K."/>
            <person name="Ho P.T."/>
            <person name="Jun S."/>
            <person name="Lee S.J."/>
            <person name="Kim Y."/>
            <person name="Won Y.J."/>
        </authorList>
    </citation>
    <scope>NUCLEOTIDE SEQUENCE [LARGE SCALE GENOMIC DNA]</scope>
    <source>
        <strain evidence="8">Wonlab-2016</strain>
    </source>
</reference>
<sequence>MLQNSSVKESKSGVVYWALNDYGVTAFDIAICVIMVTLASWIVTLNALVLDTLVRVKGANGTREPADWLVSSLSLADLVTGLFLVYNTAYNMINFQATVFIALTWVVSLLLALIPALGWNLDSSEDTGPAGETLPVCSYFGLHPPDYLRLVVSIFFVPFVVMIFLYAHIFKVANRHARVIAAQEGGKTRERHSWKYTKTVVIVMGLYFFCWLPVGLVIILHVQGYLGDYTLVEKGTMVLYASVPAYANSIINPIIYAIKVSAVRARFRAIFCRGDHSQVQPDISMTQHYAVRPAWGKAVNGVSHTAATEMSSC</sequence>